<protein>
    <submittedName>
        <fullName evidence="1">Uncharacterized protein</fullName>
    </submittedName>
</protein>
<sequence>MAYVANEAGNIQAALPVASTCDTFLQNPKLALHLVARGNNHIVYSLSAIFSL</sequence>
<dbReference type="Proteomes" id="UP000652219">
    <property type="component" value="Unassembled WGS sequence"/>
</dbReference>
<evidence type="ECO:0000313" key="2">
    <source>
        <dbReference type="Proteomes" id="UP000652219"/>
    </source>
</evidence>
<organism evidence="1 2">
    <name type="scientific">Colletotrichum sojae</name>
    <dbReference type="NCBI Taxonomy" id="2175907"/>
    <lineage>
        <taxon>Eukaryota</taxon>
        <taxon>Fungi</taxon>
        <taxon>Dikarya</taxon>
        <taxon>Ascomycota</taxon>
        <taxon>Pezizomycotina</taxon>
        <taxon>Sordariomycetes</taxon>
        <taxon>Hypocreomycetidae</taxon>
        <taxon>Glomerellales</taxon>
        <taxon>Glomerellaceae</taxon>
        <taxon>Colletotrichum</taxon>
        <taxon>Colletotrichum orchidearum species complex</taxon>
    </lineage>
</organism>
<proteinExistence type="predicted"/>
<dbReference type="AlphaFoldDB" id="A0A8H6MJK6"/>
<accession>A0A8H6MJK6</accession>
<name>A0A8H6MJK6_9PEZI</name>
<keyword evidence="2" id="KW-1185">Reference proteome</keyword>
<evidence type="ECO:0000313" key="1">
    <source>
        <dbReference type="EMBL" id="KAF6789674.1"/>
    </source>
</evidence>
<gene>
    <name evidence="1" type="ORF">CSOJ01_14730</name>
</gene>
<dbReference type="EMBL" id="WIGN01000524">
    <property type="protein sequence ID" value="KAF6789674.1"/>
    <property type="molecule type" value="Genomic_DNA"/>
</dbReference>
<comment type="caution">
    <text evidence="1">The sequence shown here is derived from an EMBL/GenBank/DDBJ whole genome shotgun (WGS) entry which is preliminary data.</text>
</comment>
<reference evidence="1 2" key="1">
    <citation type="journal article" date="2020" name="Phytopathology">
        <title>Genome Sequence Resources of Colletotrichum truncatum, C. plurivorum, C. musicola, and C. sojae: Four Species Pathogenic to Soybean (Glycine max).</title>
        <authorList>
            <person name="Rogerio F."/>
            <person name="Boufleur T.R."/>
            <person name="Ciampi-Guillardi M."/>
            <person name="Sukno S.A."/>
            <person name="Thon M.R."/>
            <person name="Massola Junior N.S."/>
            <person name="Baroncelli R."/>
        </authorList>
    </citation>
    <scope>NUCLEOTIDE SEQUENCE [LARGE SCALE GENOMIC DNA]</scope>
    <source>
        <strain evidence="1 2">LFN0009</strain>
    </source>
</reference>